<evidence type="ECO:0008006" key="3">
    <source>
        <dbReference type="Google" id="ProtNLM"/>
    </source>
</evidence>
<name>A0A8J7Q6K7_9BACT</name>
<dbReference type="Proteomes" id="UP000664417">
    <property type="component" value="Unassembled WGS sequence"/>
</dbReference>
<comment type="caution">
    <text evidence="1">The sequence shown here is derived from an EMBL/GenBank/DDBJ whole genome shotgun (WGS) entry which is preliminary data.</text>
</comment>
<dbReference type="GO" id="GO:0005524">
    <property type="term" value="F:ATP binding"/>
    <property type="evidence" value="ECO:0007669"/>
    <property type="project" value="InterPro"/>
</dbReference>
<dbReference type="RefSeq" id="WP_207858262.1">
    <property type="nucleotide sequence ID" value="NZ_JAFREP010000006.1"/>
</dbReference>
<gene>
    <name evidence="1" type="ORF">J3U88_08400</name>
</gene>
<dbReference type="Gene3D" id="3.30.1490.20">
    <property type="entry name" value="ATP-grasp fold, A domain"/>
    <property type="match status" value="1"/>
</dbReference>
<sequence length="414" mass="48427">MGNVTKTIGLSLGADICWPICFEEIVREMKLSIPFAGDNVSFQVERVMIEPYSLQQPCKYAVVLDRLTHWYNTSREWIKKAILLNDLYVLNNPWAVQSMEKQTTYCAMMRLGLPIPKTWMVPPKSYDRSSSKDLEFTLRNYAKLFDLGHLGRELEYPLFMKPYDGGGWVGVSKIDNEGELRASYEQSGKHVMHLQEAVNPYEHFMRCVGLGPQVKLINYDPAAPLHGRYVAGQPQLSTADQDWLRKVTLIINAFFVWDFNSCECLSKDGVWYPIDFANPCPDSQVTSLHWHFPWYIKANIRWAIFCATTGRKMRLNQNWQPYFDIADTDMAPDEKFEAYAALAEEHFETERFEEFCDKHLSHLDEVTWNFFATDRAKQAIREKVASLYPHHEIETFTEHFFEQIQRWREMEPPK</sequence>
<proteinExistence type="predicted"/>
<dbReference type="SUPFAM" id="SSF56059">
    <property type="entry name" value="Glutathione synthetase ATP-binding domain-like"/>
    <property type="match status" value="1"/>
</dbReference>
<protein>
    <recommendedName>
        <fullName evidence="3">ATP-grasp domain-containing protein</fullName>
    </recommendedName>
</protein>
<keyword evidence="2" id="KW-1185">Reference proteome</keyword>
<evidence type="ECO:0000313" key="2">
    <source>
        <dbReference type="Proteomes" id="UP000664417"/>
    </source>
</evidence>
<accession>A0A8J7Q6K7</accession>
<organism evidence="1 2">
    <name type="scientific">Acanthopleuribacter pedis</name>
    <dbReference type="NCBI Taxonomy" id="442870"/>
    <lineage>
        <taxon>Bacteria</taxon>
        <taxon>Pseudomonadati</taxon>
        <taxon>Acidobacteriota</taxon>
        <taxon>Holophagae</taxon>
        <taxon>Acanthopleuribacterales</taxon>
        <taxon>Acanthopleuribacteraceae</taxon>
        <taxon>Acanthopleuribacter</taxon>
    </lineage>
</organism>
<dbReference type="AlphaFoldDB" id="A0A8J7Q6K7"/>
<dbReference type="InterPro" id="IPR013815">
    <property type="entry name" value="ATP_grasp_subdomain_1"/>
</dbReference>
<reference evidence="1" key="1">
    <citation type="submission" date="2021-03" db="EMBL/GenBank/DDBJ databases">
        <authorList>
            <person name="Wang G."/>
        </authorList>
    </citation>
    <scope>NUCLEOTIDE SEQUENCE</scope>
    <source>
        <strain evidence="1">KCTC 12899</strain>
    </source>
</reference>
<evidence type="ECO:0000313" key="1">
    <source>
        <dbReference type="EMBL" id="MBO1318474.1"/>
    </source>
</evidence>
<dbReference type="EMBL" id="JAFREP010000006">
    <property type="protein sequence ID" value="MBO1318474.1"/>
    <property type="molecule type" value="Genomic_DNA"/>
</dbReference>